<comment type="caution">
    <text evidence="3">The sequence shown here is derived from an EMBL/GenBank/DDBJ whole genome shotgun (WGS) entry which is preliminary data.</text>
</comment>
<dbReference type="Proteomes" id="UP000292702">
    <property type="component" value="Unassembled WGS sequence"/>
</dbReference>
<organism evidence="3 4">
    <name type="scientific">Steccherinum ochraceum</name>
    <dbReference type="NCBI Taxonomy" id="92696"/>
    <lineage>
        <taxon>Eukaryota</taxon>
        <taxon>Fungi</taxon>
        <taxon>Dikarya</taxon>
        <taxon>Basidiomycota</taxon>
        <taxon>Agaricomycotina</taxon>
        <taxon>Agaricomycetes</taxon>
        <taxon>Polyporales</taxon>
        <taxon>Steccherinaceae</taxon>
        <taxon>Steccherinum</taxon>
    </lineage>
</organism>
<protein>
    <recommendedName>
        <fullName evidence="2">Fungal-type protein kinase domain-containing protein</fullName>
    </recommendedName>
</protein>
<feature type="region of interest" description="Disordered" evidence="1">
    <location>
        <begin position="1"/>
        <end position="68"/>
    </location>
</feature>
<evidence type="ECO:0000256" key="1">
    <source>
        <dbReference type="SAM" id="MobiDB-lite"/>
    </source>
</evidence>
<feature type="compositionally biased region" description="Polar residues" evidence="1">
    <location>
        <begin position="32"/>
        <end position="43"/>
    </location>
</feature>
<dbReference type="EMBL" id="RWJN01000329">
    <property type="protein sequence ID" value="TCD63012.1"/>
    <property type="molecule type" value="Genomic_DNA"/>
</dbReference>
<reference evidence="3 4" key="1">
    <citation type="submission" date="2018-11" db="EMBL/GenBank/DDBJ databases">
        <title>Genome assembly of Steccherinum ochraceum LE-BIN_3174, the white-rot fungus of the Steccherinaceae family (The Residual Polyporoid clade, Polyporales, Basidiomycota).</title>
        <authorList>
            <person name="Fedorova T.V."/>
            <person name="Glazunova O.A."/>
            <person name="Landesman E.O."/>
            <person name="Moiseenko K.V."/>
            <person name="Psurtseva N.V."/>
            <person name="Savinova O.S."/>
            <person name="Shakhova N.V."/>
            <person name="Tyazhelova T.V."/>
            <person name="Vasina D.V."/>
        </authorList>
    </citation>
    <scope>NUCLEOTIDE SEQUENCE [LARGE SCALE GENOMIC DNA]</scope>
    <source>
        <strain evidence="3 4">LE-BIN_3174</strain>
    </source>
</reference>
<dbReference type="AlphaFoldDB" id="A0A4R0R6H6"/>
<proteinExistence type="predicted"/>
<dbReference type="InterPro" id="IPR011009">
    <property type="entry name" value="Kinase-like_dom_sf"/>
</dbReference>
<gene>
    <name evidence="3" type="ORF">EIP91_006104</name>
</gene>
<name>A0A4R0R6H6_9APHY</name>
<dbReference type="PANTHER" id="PTHR38248:SF2">
    <property type="entry name" value="FUNK1 11"/>
    <property type="match status" value="1"/>
</dbReference>
<dbReference type="STRING" id="92696.A0A4R0R6H6"/>
<feature type="domain" description="Fungal-type protein kinase" evidence="2">
    <location>
        <begin position="91"/>
        <end position="490"/>
    </location>
</feature>
<feature type="compositionally biased region" description="Low complexity" evidence="1">
    <location>
        <begin position="44"/>
        <end position="55"/>
    </location>
</feature>
<evidence type="ECO:0000259" key="2">
    <source>
        <dbReference type="Pfam" id="PF17667"/>
    </source>
</evidence>
<dbReference type="SUPFAM" id="SSF56112">
    <property type="entry name" value="Protein kinase-like (PK-like)"/>
    <property type="match status" value="1"/>
</dbReference>
<dbReference type="OrthoDB" id="2799233at2759"/>
<dbReference type="PANTHER" id="PTHR38248">
    <property type="entry name" value="FUNK1 6"/>
    <property type="match status" value="1"/>
</dbReference>
<accession>A0A4R0R6H6</accession>
<dbReference type="InterPro" id="IPR040976">
    <property type="entry name" value="Pkinase_fungal"/>
</dbReference>
<feature type="non-terminal residue" evidence="3">
    <location>
        <position position="1"/>
    </location>
</feature>
<dbReference type="Gene3D" id="1.10.510.10">
    <property type="entry name" value="Transferase(Phosphotransferase) domain 1"/>
    <property type="match status" value="1"/>
</dbReference>
<evidence type="ECO:0000313" key="3">
    <source>
        <dbReference type="EMBL" id="TCD63012.1"/>
    </source>
</evidence>
<evidence type="ECO:0000313" key="4">
    <source>
        <dbReference type="Proteomes" id="UP000292702"/>
    </source>
</evidence>
<dbReference type="Pfam" id="PF17667">
    <property type="entry name" value="Pkinase_fungal"/>
    <property type="match status" value="1"/>
</dbReference>
<keyword evidence="4" id="KW-1185">Reference proteome</keyword>
<sequence length="627" mass="70363">VVLPVTGDIETKAPTQKRKAGNAFNESERDILSTSLSRNNSAISTSSRPNVSSSRPTKRPKTVHPSLDATLPHTDIYATVGPECSGLTKYELTEAELQIVKSLDELISHGVRAYATGFDLQDNIMSLWYADRMGIVQSATFDILREPWSLILVIAAHRYGSARDFGVNPLISLSEGSRVLKDYSNALVTLPSAIPATLPSHTALPAELQAFDDGQATALSHLQFKVQLDMGRGIVTSYGAVGRGTCVLPVTAMGAVTELYGDDRLVVKLSYPLESREPEDQFIRVIRRKMSAHHKAASFLKHVVDLKCSFTGKMDDGLLGLPRAMMANSVGSDMRRSLRVLVVPEYLPLERLNTPQELCNIMCDVVTGHYWVWTTSHILHCDISYGNIMFYYEGTKVVGVLTDWDLAALIEDDPTVAANPPTGREADKEPGELDDDSLLAFIEQQWGEKERTRTGTSPFMALDLLEQGAIPPHRYRHDLESFFWVLVWFCAVFDPVHHTVGVIPSWQRRNVVDVGTAKKNFLFNRADFNETFVKTHPNFRYFVSSSIIFLRTKFLKAKRDYDMTKECAEEFCMYKYHVQEGSRQEEELMNLRSIMNDVMKSGGTERMITCEGFVHDLKRSMIQVSRS</sequence>